<dbReference type="PANTHER" id="PTHR22617:SF45">
    <property type="entry name" value="CHEMOTAXIS PROTEIN CHEW"/>
    <property type="match status" value="1"/>
</dbReference>
<dbReference type="NCBIfam" id="NF007903">
    <property type="entry name" value="PRK10612.1"/>
    <property type="match status" value="1"/>
</dbReference>
<organism evidence="5 6">
    <name type="scientific">Candidatus Pantoea multigeneris</name>
    <dbReference type="NCBI Taxonomy" id="2608357"/>
    <lineage>
        <taxon>Bacteria</taxon>
        <taxon>Pseudomonadati</taxon>
        <taxon>Pseudomonadota</taxon>
        <taxon>Gammaproteobacteria</taxon>
        <taxon>Enterobacterales</taxon>
        <taxon>Erwiniaceae</taxon>
        <taxon>Pantoea</taxon>
    </lineage>
</organism>
<gene>
    <name evidence="5" type="primary">cheW</name>
    <name evidence="5" type="ORF">F3J40_08910</name>
</gene>
<protein>
    <recommendedName>
        <fullName evidence="2">Chemotaxis protein CheW</fullName>
    </recommendedName>
</protein>
<feature type="domain" description="CheW-like" evidence="4">
    <location>
        <begin position="16"/>
        <end position="156"/>
    </location>
</feature>
<name>A0ABX0R8K8_9GAMM</name>
<dbReference type="InterPro" id="IPR036061">
    <property type="entry name" value="CheW-like_dom_sf"/>
</dbReference>
<dbReference type="Pfam" id="PF01584">
    <property type="entry name" value="CheW"/>
    <property type="match status" value="1"/>
</dbReference>
<reference evidence="5 6" key="1">
    <citation type="journal article" date="2019" name="bioRxiv">
        <title>Bacteria contribute to plant secondary compound degradation in a generalist herbivore system.</title>
        <authorList>
            <person name="Francoeur C.B."/>
            <person name="Khadempour L."/>
            <person name="Moreira-Soto R.D."/>
            <person name="Gotting K."/>
            <person name="Book A.J."/>
            <person name="Pinto-Tomas A.A."/>
            <person name="Keefover-Ring K."/>
            <person name="Currie C.R."/>
        </authorList>
    </citation>
    <scope>NUCLEOTIDE SEQUENCE [LARGE SCALE GENOMIC DNA]</scope>
    <source>
        <strain evidence="5">Acro-835</strain>
    </source>
</reference>
<dbReference type="PROSITE" id="PS50851">
    <property type="entry name" value="CHEW"/>
    <property type="match status" value="1"/>
</dbReference>
<proteinExistence type="predicted"/>
<evidence type="ECO:0000256" key="2">
    <source>
        <dbReference type="ARBA" id="ARBA00021483"/>
    </source>
</evidence>
<evidence type="ECO:0000259" key="4">
    <source>
        <dbReference type="PROSITE" id="PS50851"/>
    </source>
</evidence>
<evidence type="ECO:0000313" key="6">
    <source>
        <dbReference type="Proteomes" id="UP001515683"/>
    </source>
</evidence>
<dbReference type="Gene3D" id="2.40.50.180">
    <property type="entry name" value="CheA-289, Domain 4"/>
    <property type="match status" value="1"/>
</dbReference>
<keyword evidence="3" id="KW-0963">Cytoplasm</keyword>
<sequence>MSGMATVTKITGETVGQEFLVFTLGEEEYGIDILKVQEIRGYDQVTRIANTPEFIKGVTNLRGVIVPIIDLRVKFSQPDVDYNDNTVVIVLNLLQRVVGIVVDGVSDVLSLTQEQIRPAPEFAVTMSTEYLTGLGALNDRMLILVDIEKLLSSDEMALVDGLHHAL</sequence>
<dbReference type="CDD" id="cd00732">
    <property type="entry name" value="CheW"/>
    <property type="match status" value="1"/>
</dbReference>
<comment type="subcellular location">
    <subcellularLocation>
        <location evidence="1">Cytoplasm</location>
    </subcellularLocation>
</comment>
<keyword evidence="6" id="KW-1185">Reference proteome</keyword>
<comment type="caution">
    <text evidence="5">The sequence shown here is derived from an EMBL/GenBank/DDBJ whole genome shotgun (WGS) entry which is preliminary data.</text>
</comment>
<dbReference type="InterPro" id="IPR002545">
    <property type="entry name" value="CheW-lke_dom"/>
</dbReference>
<evidence type="ECO:0000256" key="3">
    <source>
        <dbReference type="ARBA" id="ARBA00022490"/>
    </source>
</evidence>
<dbReference type="EMBL" id="VWXF01000003">
    <property type="protein sequence ID" value="NIF21712.1"/>
    <property type="molecule type" value="Genomic_DNA"/>
</dbReference>
<dbReference type="SUPFAM" id="SSF50341">
    <property type="entry name" value="CheW-like"/>
    <property type="match status" value="1"/>
</dbReference>
<dbReference type="InterPro" id="IPR039315">
    <property type="entry name" value="CheW"/>
</dbReference>
<dbReference type="Gene3D" id="2.30.30.40">
    <property type="entry name" value="SH3 Domains"/>
    <property type="match status" value="1"/>
</dbReference>
<dbReference type="SMART" id="SM00260">
    <property type="entry name" value="CheW"/>
    <property type="match status" value="1"/>
</dbReference>
<dbReference type="RefSeq" id="WP_167013880.1">
    <property type="nucleotide sequence ID" value="NZ_VWXF01000003.1"/>
</dbReference>
<evidence type="ECO:0000256" key="1">
    <source>
        <dbReference type="ARBA" id="ARBA00004496"/>
    </source>
</evidence>
<dbReference type="Proteomes" id="UP001515683">
    <property type="component" value="Unassembled WGS sequence"/>
</dbReference>
<dbReference type="PANTHER" id="PTHR22617">
    <property type="entry name" value="CHEMOTAXIS SENSOR HISTIDINE KINASE-RELATED"/>
    <property type="match status" value="1"/>
</dbReference>
<accession>A0ABX0R8K8</accession>
<evidence type="ECO:0000313" key="5">
    <source>
        <dbReference type="EMBL" id="NIF21712.1"/>
    </source>
</evidence>